<organism evidence="4 5">
    <name type="scientific">Thalassotalea insulae</name>
    <dbReference type="NCBI Taxonomy" id="2056778"/>
    <lineage>
        <taxon>Bacteria</taxon>
        <taxon>Pseudomonadati</taxon>
        <taxon>Pseudomonadota</taxon>
        <taxon>Gammaproteobacteria</taxon>
        <taxon>Alteromonadales</taxon>
        <taxon>Colwelliaceae</taxon>
        <taxon>Thalassotalea</taxon>
    </lineage>
</organism>
<evidence type="ECO:0000256" key="1">
    <source>
        <dbReference type="ARBA" id="ARBA00022553"/>
    </source>
</evidence>
<evidence type="ECO:0000313" key="4">
    <source>
        <dbReference type="EMBL" id="GLX77374.1"/>
    </source>
</evidence>
<reference evidence="4 5" key="1">
    <citation type="submission" date="2023-03" db="EMBL/GenBank/DDBJ databases">
        <title>Draft genome sequence of Thalassotalea insulae KCTC 62186T.</title>
        <authorList>
            <person name="Sawabe T."/>
        </authorList>
    </citation>
    <scope>NUCLEOTIDE SEQUENCE [LARGE SCALE GENOMIC DNA]</scope>
    <source>
        <strain evidence="4 5">KCTC 62186</strain>
    </source>
</reference>
<comment type="caution">
    <text evidence="4">The sequence shown here is derived from an EMBL/GenBank/DDBJ whole genome shotgun (WGS) entry which is preliminary data.</text>
</comment>
<dbReference type="InterPro" id="IPR011006">
    <property type="entry name" value="CheY-like_superfamily"/>
</dbReference>
<dbReference type="InterPro" id="IPR050595">
    <property type="entry name" value="Bact_response_regulator"/>
</dbReference>
<dbReference type="EMBL" id="BSST01000001">
    <property type="protein sequence ID" value="GLX77374.1"/>
    <property type="molecule type" value="Genomic_DNA"/>
</dbReference>
<dbReference type="PANTHER" id="PTHR44591:SF3">
    <property type="entry name" value="RESPONSE REGULATORY DOMAIN-CONTAINING PROTEIN"/>
    <property type="match status" value="1"/>
</dbReference>
<dbReference type="Proteomes" id="UP001157186">
    <property type="component" value="Unassembled WGS sequence"/>
</dbReference>
<keyword evidence="5" id="KW-1185">Reference proteome</keyword>
<dbReference type="PROSITE" id="PS50110">
    <property type="entry name" value="RESPONSE_REGULATORY"/>
    <property type="match status" value="1"/>
</dbReference>
<name>A0ABQ6GPY7_9GAMM</name>
<dbReference type="RefSeq" id="WP_284243225.1">
    <property type="nucleotide sequence ID" value="NZ_BSST01000001.1"/>
</dbReference>
<evidence type="ECO:0000259" key="3">
    <source>
        <dbReference type="PROSITE" id="PS50110"/>
    </source>
</evidence>
<keyword evidence="1 2" id="KW-0597">Phosphoprotein</keyword>
<protein>
    <submittedName>
        <fullName evidence="4">Response regulator</fullName>
    </submittedName>
</protein>
<dbReference type="Pfam" id="PF00072">
    <property type="entry name" value="Response_reg"/>
    <property type="match status" value="1"/>
</dbReference>
<dbReference type="CDD" id="cd17546">
    <property type="entry name" value="REC_hyHK_CKI1_RcsC-like"/>
    <property type="match status" value="1"/>
</dbReference>
<gene>
    <name evidence="4" type="ORF">tinsulaeT_07140</name>
</gene>
<dbReference type="InterPro" id="IPR001789">
    <property type="entry name" value="Sig_transdc_resp-reg_receiver"/>
</dbReference>
<evidence type="ECO:0000256" key="2">
    <source>
        <dbReference type="PROSITE-ProRule" id="PRU00169"/>
    </source>
</evidence>
<dbReference type="Gene3D" id="3.40.50.2300">
    <property type="match status" value="1"/>
</dbReference>
<feature type="modified residue" description="4-aspartylphosphate" evidence="2">
    <location>
        <position position="51"/>
    </location>
</feature>
<sequence length="127" mass="13827">MHVLVVDDKESVVKLLTQLLTSIGATVQTATNGLDAFTKAQTASFDLFIVDHLMPVMNGVQLVKNLKSKSLTSGTPVLFISTQDLSEVEALEEYPLFDAVLSKPIDQDLFYQAINSLLPANTLCQSL</sequence>
<feature type="domain" description="Response regulatory" evidence="3">
    <location>
        <begin position="2"/>
        <end position="118"/>
    </location>
</feature>
<dbReference type="SUPFAM" id="SSF52172">
    <property type="entry name" value="CheY-like"/>
    <property type="match status" value="1"/>
</dbReference>
<evidence type="ECO:0000313" key="5">
    <source>
        <dbReference type="Proteomes" id="UP001157186"/>
    </source>
</evidence>
<proteinExistence type="predicted"/>
<accession>A0ABQ6GPY7</accession>
<dbReference type="PANTHER" id="PTHR44591">
    <property type="entry name" value="STRESS RESPONSE REGULATOR PROTEIN 1"/>
    <property type="match status" value="1"/>
</dbReference>
<dbReference type="SMART" id="SM00448">
    <property type="entry name" value="REC"/>
    <property type="match status" value="1"/>
</dbReference>